<dbReference type="SUPFAM" id="SSF48264">
    <property type="entry name" value="Cytochrome P450"/>
    <property type="match status" value="1"/>
</dbReference>
<keyword evidence="7 9" id="KW-0503">Monooxygenase</keyword>
<sequence>MFDLFGQKTKKQFIFNARKIMKRGRELFEGKPYRMFTDVGDLVVLPSKYIDDIRNEPGLSFLEFFVANFHPQIPGFEGFAFDGRPDELLQRTIHKRLTKLLNQITAPLAAEANFATNLILGKSSAWREVSLKDTILDLVARLSSRVFLGEELCRNPDWLAISKSYSVNTFLAGDLLRQYPSWLRPVACRFVPECKLLRKQVADARQVMGPVLQKRREDRRAAEVNGEARPSYNDTIQWIEDESQGSPYDPVGAQLGFAVVAINTTTDLATETMLRLIKRPQLLKDVRDEIEKVLLGHGWTKMALFQMKLLDSVIKEAQRLKPLTSATMNRTATRRVTLPGGLVLEKGDRCMADLGSMVDPRIYEDPDVFDGYRFLRMREDAGLESKAHLVSTSSIHLGFGHGRHACPGRFFASNEVKLLLCHLLYKYDWQFDGVYEHEAVEFGLGLSSGDGVKVLCRRREDVGVDIDAL</sequence>
<evidence type="ECO:0000313" key="11">
    <source>
        <dbReference type="Proteomes" id="UP000781932"/>
    </source>
</evidence>
<dbReference type="PRINTS" id="PR00465">
    <property type="entry name" value="EP450IV"/>
</dbReference>
<dbReference type="Proteomes" id="UP000781932">
    <property type="component" value="Unassembled WGS sequence"/>
</dbReference>
<dbReference type="GO" id="GO:0004497">
    <property type="term" value="F:monooxygenase activity"/>
    <property type="evidence" value="ECO:0007669"/>
    <property type="project" value="UniProtKB-KW"/>
</dbReference>
<dbReference type="InterPro" id="IPR001128">
    <property type="entry name" value="Cyt_P450"/>
</dbReference>
<keyword evidence="11" id="KW-1185">Reference proteome</keyword>
<dbReference type="Gene3D" id="1.10.630.10">
    <property type="entry name" value="Cytochrome P450"/>
    <property type="match status" value="1"/>
</dbReference>
<feature type="binding site" description="axial binding residue" evidence="8">
    <location>
        <position position="406"/>
    </location>
    <ligand>
        <name>heme</name>
        <dbReference type="ChEBI" id="CHEBI:30413"/>
    </ligand>
    <ligandPart>
        <name>Fe</name>
        <dbReference type="ChEBI" id="CHEBI:18248"/>
    </ligandPart>
</feature>
<name>A0A9P6LMR2_9PEZI</name>
<dbReference type="GeneID" id="62159114"/>
<protein>
    <submittedName>
        <fullName evidence="10">Cytochrome p450 monooxygenase</fullName>
    </submittedName>
</protein>
<dbReference type="PANTHER" id="PTHR46206">
    <property type="entry name" value="CYTOCHROME P450"/>
    <property type="match status" value="1"/>
</dbReference>
<reference evidence="10" key="2">
    <citation type="submission" date="2020-11" db="EMBL/GenBank/DDBJ databases">
        <title>Whole genome sequencing of Colletotrichum sp.</title>
        <authorList>
            <person name="Li H."/>
        </authorList>
    </citation>
    <scope>NUCLEOTIDE SEQUENCE</scope>
    <source>
        <strain evidence="10">CkLH20</strain>
    </source>
</reference>
<dbReference type="OrthoDB" id="1844152at2759"/>
<keyword evidence="5 9" id="KW-0560">Oxidoreductase</keyword>
<evidence type="ECO:0000256" key="8">
    <source>
        <dbReference type="PIRSR" id="PIRSR602403-1"/>
    </source>
</evidence>
<dbReference type="InterPro" id="IPR036396">
    <property type="entry name" value="Cyt_P450_sf"/>
</dbReference>
<dbReference type="InterPro" id="IPR002403">
    <property type="entry name" value="Cyt_P450_E_grp-IV"/>
</dbReference>
<comment type="similarity">
    <text evidence="2 9">Belongs to the cytochrome P450 family.</text>
</comment>
<gene>
    <name evidence="10" type="ORF">CkaCkLH20_03321</name>
</gene>
<evidence type="ECO:0000256" key="4">
    <source>
        <dbReference type="ARBA" id="ARBA00022723"/>
    </source>
</evidence>
<evidence type="ECO:0000313" key="10">
    <source>
        <dbReference type="EMBL" id="KAF9879088.1"/>
    </source>
</evidence>
<dbReference type="AlphaFoldDB" id="A0A9P6LMR2"/>
<comment type="cofactor">
    <cofactor evidence="1 8">
        <name>heme</name>
        <dbReference type="ChEBI" id="CHEBI:30413"/>
    </cofactor>
</comment>
<dbReference type="EMBL" id="JAATWM020000008">
    <property type="protein sequence ID" value="KAF9879088.1"/>
    <property type="molecule type" value="Genomic_DNA"/>
</dbReference>
<dbReference type="GO" id="GO:0016705">
    <property type="term" value="F:oxidoreductase activity, acting on paired donors, with incorporation or reduction of molecular oxygen"/>
    <property type="evidence" value="ECO:0007669"/>
    <property type="project" value="InterPro"/>
</dbReference>
<evidence type="ECO:0000256" key="2">
    <source>
        <dbReference type="ARBA" id="ARBA00010617"/>
    </source>
</evidence>
<evidence type="ECO:0000256" key="1">
    <source>
        <dbReference type="ARBA" id="ARBA00001971"/>
    </source>
</evidence>
<dbReference type="CDD" id="cd11041">
    <property type="entry name" value="CYP503A1-like"/>
    <property type="match status" value="1"/>
</dbReference>
<reference evidence="10" key="1">
    <citation type="submission" date="2020-03" db="EMBL/GenBank/DDBJ databases">
        <authorList>
            <person name="He L."/>
        </authorList>
    </citation>
    <scope>NUCLEOTIDE SEQUENCE</scope>
    <source>
        <strain evidence="10">CkLH20</strain>
    </source>
</reference>
<keyword evidence="4 8" id="KW-0479">Metal-binding</keyword>
<accession>A0A9P6LMR2</accession>
<comment type="caution">
    <text evidence="10">The sequence shown here is derived from an EMBL/GenBank/DDBJ whole genome shotgun (WGS) entry which is preliminary data.</text>
</comment>
<evidence type="ECO:0000256" key="6">
    <source>
        <dbReference type="ARBA" id="ARBA00023004"/>
    </source>
</evidence>
<dbReference type="PROSITE" id="PS00086">
    <property type="entry name" value="CYTOCHROME_P450"/>
    <property type="match status" value="1"/>
</dbReference>
<dbReference type="PRINTS" id="PR00385">
    <property type="entry name" value="P450"/>
</dbReference>
<evidence type="ECO:0000256" key="9">
    <source>
        <dbReference type="RuleBase" id="RU000461"/>
    </source>
</evidence>
<keyword evidence="6 8" id="KW-0408">Iron</keyword>
<keyword evidence="3 8" id="KW-0349">Heme</keyword>
<dbReference type="InterPro" id="IPR017972">
    <property type="entry name" value="Cyt_P450_CS"/>
</dbReference>
<dbReference type="PANTHER" id="PTHR46206:SF2">
    <property type="entry name" value="CYTOCHROME P450 MONOOXYGENASE AUSG-RELATED"/>
    <property type="match status" value="1"/>
</dbReference>
<evidence type="ECO:0000256" key="5">
    <source>
        <dbReference type="ARBA" id="ARBA00023002"/>
    </source>
</evidence>
<evidence type="ECO:0000256" key="3">
    <source>
        <dbReference type="ARBA" id="ARBA00022617"/>
    </source>
</evidence>
<dbReference type="GO" id="GO:0020037">
    <property type="term" value="F:heme binding"/>
    <property type="evidence" value="ECO:0007669"/>
    <property type="project" value="InterPro"/>
</dbReference>
<evidence type="ECO:0000256" key="7">
    <source>
        <dbReference type="ARBA" id="ARBA00023033"/>
    </source>
</evidence>
<dbReference type="RefSeq" id="XP_038748549.1">
    <property type="nucleotide sequence ID" value="XM_038886040.1"/>
</dbReference>
<dbReference type="GO" id="GO:0005506">
    <property type="term" value="F:iron ion binding"/>
    <property type="evidence" value="ECO:0007669"/>
    <property type="project" value="InterPro"/>
</dbReference>
<organism evidence="10 11">
    <name type="scientific">Colletotrichum karsti</name>
    <dbReference type="NCBI Taxonomy" id="1095194"/>
    <lineage>
        <taxon>Eukaryota</taxon>
        <taxon>Fungi</taxon>
        <taxon>Dikarya</taxon>
        <taxon>Ascomycota</taxon>
        <taxon>Pezizomycotina</taxon>
        <taxon>Sordariomycetes</taxon>
        <taxon>Hypocreomycetidae</taxon>
        <taxon>Glomerellales</taxon>
        <taxon>Glomerellaceae</taxon>
        <taxon>Colletotrichum</taxon>
        <taxon>Colletotrichum boninense species complex</taxon>
    </lineage>
</organism>
<dbReference type="Pfam" id="PF00067">
    <property type="entry name" value="p450"/>
    <property type="match status" value="1"/>
</dbReference>
<proteinExistence type="inferred from homology"/>